<dbReference type="PANTHER" id="PTHR16263:SF4">
    <property type="entry name" value="TETRATRICOPEPTIDE REPEAT PROTEIN 38"/>
    <property type="match status" value="1"/>
</dbReference>
<evidence type="ECO:0000256" key="2">
    <source>
        <dbReference type="ARBA" id="ARBA00019992"/>
    </source>
</evidence>
<protein>
    <recommendedName>
        <fullName evidence="2">Tetratricopeptide repeat protein 38</fullName>
    </recommendedName>
</protein>
<dbReference type="PANTHER" id="PTHR16263">
    <property type="entry name" value="TETRATRICOPEPTIDE REPEAT PROTEIN 38"/>
    <property type="match status" value="1"/>
</dbReference>
<keyword evidence="4" id="KW-0802">TPR repeat</keyword>
<evidence type="ECO:0000256" key="4">
    <source>
        <dbReference type="ARBA" id="ARBA00022803"/>
    </source>
</evidence>
<dbReference type="CDD" id="cd05804">
    <property type="entry name" value="StaR_like"/>
    <property type="match status" value="1"/>
</dbReference>
<dbReference type="InterPro" id="IPR011990">
    <property type="entry name" value="TPR-like_helical_dom_sf"/>
</dbReference>
<dbReference type="EMBL" id="OW240914">
    <property type="protein sequence ID" value="CAH2278283.1"/>
    <property type="molecule type" value="Genomic_DNA"/>
</dbReference>
<feature type="region of interest" description="Disordered" evidence="5">
    <location>
        <begin position="1"/>
        <end position="22"/>
    </location>
</feature>
<comment type="similarity">
    <text evidence="1">Belongs to the TTC38 family.</text>
</comment>
<dbReference type="AlphaFoldDB" id="A0AAD1RUZ8"/>
<name>A0AAD1RUZ8_PELCU</name>
<dbReference type="SUPFAM" id="SSF48452">
    <property type="entry name" value="TPR-like"/>
    <property type="match status" value="1"/>
</dbReference>
<reference evidence="6" key="1">
    <citation type="submission" date="2022-03" db="EMBL/GenBank/DDBJ databases">
        <authorList>
            <person name="Alioto T."/>
            <person name="Alioto T."/>
            <person name="Gomez Garrido J."/>
        </authorList>
    </citation>
    <scope>NUCLEOTIDE SEQUENCE</scope>
</reference>
<sequence>MSAMPPVSWMGDPGTQDNKPSTHSLHLLSVSMATDCLRDCKAWDDAGLSLSTTSNEACKLYDASLIQYATWTNDATLGGIEGCISRIKAADPNFVMGHVLHNGLELIGTGRSALIDKDLASSLTIMSELSKSQTLTDREKLHVAAIQTFAKGNLPKTTDLWEAILLTHPTDLLAIKFVHDTYFYLGYRTQMRDSVARVLPYWTPKDPLCSYIRGMHSFGLLETNFYDEALKVASEALAVNQKDSWSVHTIAHVHEMKADVENGLSFMQKTERNWNGSDMLACHVYWHWALYLIEKGEYEAALTLYDKHIAPSCLTSESMLDIVDNTSMLYRLQMEGVDVGDRWNKILNITKKHTNDHVLIFNDLHFLMSSLGSKDHGMTNQLMESLQEVAKSPGENHQHVLTNRLGFPLCQALIEFDAGNYDKVVDLLHPIRYQIPDIGGSHAQRDIFNQLLIHAALNSKSKPHRNLARCLLIERDILRPNSPLTERLMRKTTAVHNLA</sequence>
<evidence type="ECO:0000313" key="6">
    <source>
        <dbReference type="EMBL" id="CAH2278283.1"/>
    </source>
</evidence>
<dbReference type="Proteomes" id="UP001295444">
    <property type="component" value="Chromosome 03"/>
</dbReference>
<evidence type="ECO:0000256" key="1">
    <source>
        <dbReference type="ARBA" id="ARBA00005857"/>
    </source>
</evidence>
<gene>
    <name evidence="6" type="ORF">PECUL_23A036322</name>
</gene>
<organism evidence="6 7">
    <name type="scientific">Pelobates cultripes</name>
    <name type="common">Western spadefoot toad</name>
    <dbReference type="NCBI Taxonomy" id="61616"/>
    <lineage>
        <taxon>Eukaryota</taxon>
        <taxon>Metazoa</taxon>
        <taxon>Chordata</taxon>
        <taxon>Craniata</taxon>
        <taxon>Vertebrata</taxon>
        <taxon>Euteleostomi</taxon>
        <taxon>Amphibia</taxon>
        <taxon>Batrachia</taxon>
        <taxon>Anura</taxon>
        <taxon>Pelobatoidea</taxon>
        <taxon>Pelobatidae</taxon>
        <taxon>Pelobates</taxon>
    </lineage>
</organism>
<keyword evidence="7" id="KW-1185">Reference proteome</keyword>
<keyword evidence="3" id="KW-0677">Repeat</keyword>
<accession>A0AAD1RUZ8</accession>
<proteinExistence type="inferred from homology"/>
<evidence type="ECO:0000313" key="7">
    <source>
        <dbReference type="Proteomes" id="UP001295444"/>
    </source>
</evidence>
<dbReference type="InterPro" id="IPR033891">
    <property type="entry name" value="TTC38"/>
</dbReference>
<dbReference type="Gene3D" id="1.25.40.10">
    <property type="entry name" value="Tetratricopeptide repeat domain"/>
    <property type="match status" value="1"/>
</dbReference>
<evidence type="ECO:0000256" key="5">
    <source>
        <dbReference type="SAM" id="MobiDB-lite"/>
    </source>
</evidence>
<evidence type="ECO:0000256" key="3">
    <source>
        <dbReference type="ARBA" id="ARBA00022737"/>
    </source>
</evidence>